<dbReference type="Proteomes" id="UP000515124">
    <property type="component" value="Unplaced"/>
</dbReference>
<evidence type="ECO:0000256" key="2">
    <source>
        <dbReference type="ARBA" id="ARBA00009592"/>
    </source>
</evidence>
<dbReference type="FunFam" id="3.80.10.10:FF:000111">
    <property type="entry name" value="LRR receptor-like serine/threonine-protein kinase ERECTA"/>
    <property type="match status" value="1"/>
</dbReference>
<dbReference type="PANTHER" id="PTHR27004">
    <property type="entry name" value="RECEPTOR-LIKE PROTEIN 12 ISOFORM X1"/>
    <property type="match status" value="1"/>
</dbReference>
<protein>
    <submittedName>
        <fullName evidence="12">Receptor-like protein 12</fullName>
    </submittedName>
</protein>
<evidence type="ECO:0000256" key="4">
    <source>
        <dbReference type="ARBA" id="ARBA00022614"/>
    </source>
</evidence>
<keyword evidence="3" id="KW-1003">Cell membrane</keyword>
<dbReference type="SUPFAM" id="SSF52058">
    <property type="entry name" value="L domain-like"/>
    <property type="match status" value="1"/>
</dbReference>
<dbReference type="PANTHER" id="PTHR27004:SF435">
    <property type="entry name" value="LEUCINE-RICH REPEAT-CONTAINING N-TERMINAL PLANT-TYPE DOMAIN-CONTAINING PROTEIN"/>
    <property type="match status" value="1"/>
</dbReference>
<name>A0A6P5T179_PRUAV</name>
<comment type="similarity">
    <text evidence="2">Belongs to the RLP family.</text>
</comment>
<proteinExistence type="inferred from homology"/>
<keyword evidence="7" id="KW-1133">Transmembrane helix</keyword>
<dbReference type="GO" id="GO:0005886">
    <property type="term" value="C:plasma membrane"/>
    <property type="evidence" value="ECO:0007669"/>
    <property type="project" value="UniProtKB-SubCell"/>
</dbReference>
<gene>
    <name evidence="12" type="primary">LOC110762158</name>
</gene>
<reference evidence="12" key="1">
    <citation type="submission" date="2025-08" db="UniProtKB">
        <authorList>
            <consortium name="RefSeq"/>
        </authorList>
    </citation>
    <scope>IDENTIFICATION</scope>
</reference>
<accession>A0A6P5T179</accession>
<keyword evidence="5" id="KW-0812">Transmembrane</keyword>
<keyword evidence="6" id="KW-0677">Repeat</keyword>
<keyword evidence="11" id="KW-1185">Reference proteome</keyword>
<sequence>MIPECLTTTGILRILNLRRNNLTGTISNFRFPEQSLLQTLDLSGNQIEGQFPKSLANCMLLEILNLGNNHIKDTFPCLLMDIISLRVLVLRSNKFFGRIGCPKTAKTYETWGVLQIIDLAHNHFGGEIPGRNLKTWQAMMANKGDSLPLDNYLQFSQDEERGKVAFSFEDAITITSKGSKMDLAKILAVFTLIDFSGNKFNGPIPKEIGEFKSLYILNLSANAFTGEIPSSFGNMRQLESLDLSHNNLSGHIPPKLAKLTFLSFLNLSINQLVGKIPAGTQFSTFPKDSFTGNKGLWGAPLTVDDNKAGLSPPPTLNGGLPNSEHEEIDWDLLSVEIGFAFGCAISTGSLVFCKRWSKWYYKAMYNILVKIFPQLEERIGNHKRHVHVNQRWRH</sequence>
<dbReference type="InterPro" id="IPR032675">
    <property type="entry name" value="LRR_dom_sf"/>
</dbReference>
<comment type="subcellular location">
    <subcellularLocation>
        <location evidence="1">Cell membrane</location>
        <topology evidence="1">Single-pass type I membrane protein</topology>
    </subcellularLocation>
</comment>
<dbReference type="PROSITE" id="PS51450">
    <property type="entry name" value="LRR"/>
    <property type="match status" value="1"/>
</dbReference>
<dbReference type="Pfam" id="PF13855">
    <property type="entry name" value="LRR_8"/>
    <property type="match status" value="1"/>
</dbReference>
<dbReference type="RefSeq" id="XP_021820457.1">
    <property type="nucleotide sequence ID" value="XM_021964765.1"/>
</dbReference>
<dbReference type="Gramene" id="Pav_sc0000864.1_g190.1.br:mrna">
    <property type="protein sequence ID" value="Pav_sc0000864.1_g190.1.br:CDS:1"/>
    <property type="gene ID" value="Pav_sc0000864.1_g190.1.br"/>
</dbReference>
<keyword evidence="4" id="KW-0433">Leucine-rich repeat</keyword>
<dbReference type="KEGG" id="pavi:110762158"/>
<evidence type="ECO:0000313" key="11">
    <source>
        <dbReference type="Proteomes" id="UP000515124"/>
    </source>
</evidence>
<evidence type="ECO:0000256" key="8">
    <source>
        <dbReference type="ARBA" id="ARBA00023136"/>
    </source>
</evidence>
<evidence type="ECO:0000256" key="1">
    <source>
        <dbReference type="ARBA" id="ARBA00004251"/>
    </source>
</evidence>
<evidence type="ECO:0000256" key="10">
    <source>
        <dbReference type="ARBA" id="ARBA00023180"/>
    </source>
</evidence>
<dbReference type="GeneID" id="110762158"/>
<keyword evidence="8" id="KW-0472">Membrane</keyword>
<dbReference type="Pfam" id="PF00560">
    <property type="entry name" value="LRR_1"/>
    <property type="match status" value="1"/>
</dbReference>
<keyword evidence="10" id="KW-0325">Glycoprotein</keyword>
<evidence type="ECO:0000256" key="5">
    <source>
        <dbReference type="ARBA" id="ARBA00022692"/>
    </source>
</evidence>
<evidence type="ECO:0000313" key="12">
    <source>
        <dbReference type="RefSeq" id="XP_021820457.1"/>
    </source>
</evidence>
<keyword evidence="9" id="KW-0675">Receptor</keyword>
<evidence type="ECO:0000256" key="3">
    <source>
        <dbReference type="ARBA" id="ARBA00022475"/>
    </source>
</evidence>
<evidence type="ECO:0000256" key="9">
    <source>
        <dbReference type="ARBA" id="ARBA00023170"/>
    </source>
</evidence>
<evidence type="ECO:0000256" key="6">
    <source>
        <dbReference type="ARBA" id="ARBA00022737"/>
    </source>
</evidence>
<evidence type="ECO:0000256" key="7">
    <source>
        <dbReference type="ARBA" id="ARBA00022989"/>
    </source>
</evidence>
<organism evidence="11 12">
    <name type="scientific">Prunus avium</name>
    <name type="common">Cherry</name>
    <name type="synonym">Cerasus avium</name>
    <dbReference type="NCBI Taxonomy" id="42229"/>
    <lineage>
        <taxon>Eukaryota</taxon>
        <taxon>Viridiplantae</taxon>
        <taxon>Streptophyta</taxon>
        <taxon>Embryophyta</taxon>
        <taxon>Tracheophyta</taxon>
        <taxon>Spermatophyta</taxon>
        <taxon>Magnoliopsida</taxon>
        <taxon>eudicotyledons</taxon>
        <taxon>Gunneridae</taxon>
        <taxon>Pentapetalae</taxon>
        <taxon>rosids</taxon>
        <taxon>fabids</taxon>
        <taxon>Rosales</taxon>
        <taxon>Rosaceae</taxon>
        <taxon>Amygdaloideae</taxon>
        <taxon>Amygdaleae</taxon>
        <taxon>Prunus</taxon>
    </lineage>
</organism>
<dbReference type="PRINTS" id="PR00019">
    <property type="entry name" value="LEURICHRPT"/>
</dbReference>
<dbReference type="InterPro" id="IPR001611">
    <property type="entry name" value="Leu-rich_rpt"/>
</dbReference>
<dbReference type="Gene3D" id="3.80.10.10">
    <property type="entry name" value="Ribonuclease Inhibitor"/>
    <property type="match status" value="1"/>
</dbReference>
<dbReference type="AlphaFoldDB" id="A0A6P5T179"/>